<feature type="transmembrane region" description="Helical" evidence="6">
    <location>
        <begin position="94"/>
        <end position="115"/>
    </location>
</feature>
<sequence>MVSFYPIEDAHQKTVVALVILFTIFLGVAIGLRLWARRISGKRLKWSDWFILADYITLLMYWATLIIDLVSVAVFGSGAKREDMSLAQLPYLEIMIYVWSSQLGYLLFGFAVYFLKLSALALFRELFANASNSAKTVLDMLTYLVVVCATVAITGSLYTLFPVTMEYPSSRDESNKMMINGQFNLVATVVLDFAIFFVPLWQVYGLRLQSRKKVGVMLAFGLGFV</sequence>
<dbReference type="PANTHER" id="PTHR33048">
    <property type="entry name" value="PTH11-LIKE INTEGRAL MEMBRANE PROTEIN (AFU_ORTHOLOGUE AFUA_5G11245)"/>
    <property type="match status" value="1"/>
</dbReference>
<dbReference type="InterPro" id="IPR052337">
    <property type="entry name" value="SAT4-like"/>
</dbReference>
<feature type="domain" description="Rhodopsin" evidence="7">
    <location>
        <begin position="32"/>
        <end position="224"/>
    </location>
</feature>
<feature type="transmembrane region" description="Helical" evidence="6">
    <location>
        <begin position="48"/>
        <end position="74"/>
    </location>
</feature>
<evidence type="ECO:0000256" key="2">
    <source>
        <dbReference type="ARBA" id="ARBA00022692"/>
    </source>
</evidence>
<evidence type="ECO:0000259" key="7">
    <source>
        <dbReference type="Pfam" id="PF20684"/>
    </source>
</evidence>
<accession>A0ABR2HQY3</accession>
<evidence type="ECO:0000256" key="6">
    <source>
        <dbReference type="SAM" id="Phobius"/>
    </source>
</evidence>
<keyword evidence="3 6" id="KW-1133">Transmembrane helix</keyword>
<name>A0ABR2HQY3_9PEZI</name>
<dbReference type="PANTHER" id="PTHR33048:SF92">
    <property type="entry name" value="INTEGRAL MEMBRANE PROTEIN"/>
    <property type="match status" value="1"/>
</dbReference>
<dbReference type="Proteomes" id="UP001390339">
    <property type="component" value="Unassembled WGS sequence"/>
</dbReference>
<evidence type="ECO:0000313" key="8">
    <source>
        <dbReference type="EMBL" id="KAK8851112.1"/>
    </source>
</evidence>
<evidence type="ECO:0000256" key="3">
    <source>
        <dbReference type="ARBA" id="ARBA00022989"/>
    </source>
</evidence>
<dbReference type="InterPro" id="IPR049326">
    <property type="entry name" value="Rhodopsin_dom_fungi"/>
</dbReference>
<evidence type="ECO:0000256" key="4">
    <source>
        <dbReference type="ARBA" id="ARBA00023136"/>
    </source>
</evidence>
<keyword evidence="2 6" id="KW-0812">Transmembrane</keyword>
<feature type="transmembrane region" description="Helical" evidence="6">
    <location>
        <begin position="15"/>
        <end position="36"/>
    </location>
</feature>
<proteinExistence type="inferred from homology"/>
<protein>
    <submittedName>
        <fullName evidence="8">Integral membrane protein PTH11</fullName>
    </submittedName>
</protein>
<gene>
    <name evidence="8" type="ORF">PGQ11_013591</name>
</gene>
<comment type="similarity">
    <text evidence="5">Belongs to the SAT4 family.</text>
</comment>
<dbReference type="Pfam" id="PF20684">
    <property type="entry name" value="Fung_rhodopsin"/>
    <property type="match status" value="1"/>
</dbReference>
<organism evidence="8 9">
    <name type="scientific">Apiospora arundinis</name>
    <dbReference type="NCBI Taxonomy" id="335852"/>
    <lineage>
        <taxon>Eukaryota</taxon>
        <taxon>Fungi</taxon>
        <taxon>Dikarya</taxon>
        <taxon>Ascomycota</taxon>
        <taxon>Pezizomycotina</taxon>
        <taxon>Sordariomycetes</taxon>
        <taxon>Xylariomycetidae</taxon>
        <taxon>Amphisphaeriales</taxon>
        <taxon>Apiosporaceae</taxon>
        <taxon>Apiospora</taxon>
    </lineage>
</organism>
<reference evidence="8 9" key="1">
    <citation type="journal article" date="2024" name="IMA Fungus">
        <title>Apiospora arundinis, a panoply of carbohydrate-active enzymes and secondary metabolites.</title>
        <authorList>
            <person name="Sorensen T."/>
            <person name="Petersen C."/>
            <person name="Muurmann A.T."/>
            <person name="Christiansen J.V."/>
            <person name="Brundto M.L."/>
            <person name="Overgaard C.K."/>
            <person name="Boysen A.T."/>
            <person name="Wollenberg R.D."/>
            <person name="Larsen T.O."/>
            <person name="Sorensen J.L."/>
            <person name="Nielsen K.L."/>
            <person name="Sondergaard T.E."/>
        </authorList>
    </citation>
    <scope>NUCLEOTIDE SEQUENCE [LARGE SCALE GENOMIC DNA]</scope>
    <source>
        <strain evidence="8 9">AAU 773</strain>
    </source>
</reference>
<keyword evidence="9" id="KW-1185">Reference proteome</keyword>
<evidence type="ECO:0000313" key="9">
    <source>
        <dbReference type="Proteomes" id="UP001390339"/>
    </source>
</evidence>
<feature type="transmembrane region" description="Helical" evidence="6">
    <location>
        <begin position="136"/>
        <end position="161"/>
    </location>
</feature>
<comment type="caution">
    <text evidence="8">The sequence shown here is derived from an EMBL/GenBank/DDBJ whole genome shotgun (WGS) entry which is preliminary data.</text>
</comment>
<feature type="transmembrane region" description="Helical" evidence="6">
    <location>
        <begin position="181"/>
        <end position="204"/>
    </location>
</feature>
<dbReference type="EMBL" id="JAPCWZ010000009">
    <property type="protein sequence ID" value="KAK8851112.1"/>
    <property type="molecule type" value="Genomic_DNA"/>
</dbReference>
<evidence type="ECO:0000256" key="1">
    <source>
        <dbReference type="ARBA" id="ARBA00004141"/>
    </source>
</evidence>
<keyword evidence="4 6" id="KW-0472">Membrane</keyword>
<comment type="subcellular location">
    <subcellularLocation>
        <location evidence="1">Membrane</location>
        <topology evidence="1">Multi-pass membrane protein</topology>
    </subcellularLocation>
</comment>
<evidence type="ECO:0000256" key="5">
    <source>
        <dbReference type="ARBA" id="ARBA00038359"/>
    </source>
</evidence>